<evidence type="ECO:0000256" key="1">
    <source>
        <dbReference type="ARBA" id="ARBA00010830"/>
    </source>
</evidence>
<dbReference type="InterPro" id="IPR006311">
    <property type="entry name" value="TAT_signal"/>
</dbReference>
<dbReference type="Gene3D" id="1.10.530.10">
    <property type="match status" value="1"/>
</dbReference>
<reference evidence="6 7" key="1">
    <citation type="submission" date="2020-08" db="EMBL/GenBank/DDBJ databases">
        <title>Sequencing the genomes of 1000 actinobacteria strains.</title>
        <authorList>
            <person name="Klenk H.-P."/>
        </authorList>
    </citation>
    <scope>NUCLEOTIDE SEQUENCE [LARGE SCALE GENOMIC DNA]</scope>
    <source>
        <strain evidence="6 7">DSM 43150</strain>
    </source>
</reference>
<dbReference type="CDD" id="cd00118">
    <property type="entry name" value="LysM"/>
    <property type="match status" value="1"/>
</dbReference>
<protein>
    <submittedName>
        <fullName evidence="6">Nucleoid-associated protein YgaU</fullName>
    </submittedName>
    <submittedName>
        <fullName evidence="5">Transglycosylase</fullName>
    </submittedName>
</protein>
<dbReference type="Pfam" id="PF01476">
    <property type="entry name" value="LysM"/>
    <property type="match status" value="1"/>
</dbReference>
<sequence length="183" mass="19576">MSRIGRRTRLALGLVTAGVTGAGVLLGPAAPAQAAARQVNWDVIAKCESGGRWHINTGNGYYGGLQFSRSTWKANGGAKYAPTADRASKAEQIAIAEKLHKKRGLSPWPVCGKKPGVYKKTSSAKKPAAKKPSGKTYVVRSGDTLASIARKFKIKGGWRTLYALNKDRISSPGLIFVGQRIRL</sequence>
<dbReference type="PROSITE" id="PS51318">
    <property type="entry name" value="TAT"/>
    <property type="match status" value="1"/>
</dbReference>
<dbReference type="GO" id="GO:0016787">
    <property type="term" value="F:hydrolase activity"/>
    <property type="evidence" value="ECO:0007669"/>
    <property type="project" value="UniProtKB-KW"/>
</dbReference>
<dbReference type="Proteomes" id="UP000590511">
    <property type="component" value="Unassembled WGS sequence"/>
</dbReference>
<dbReference type="PANTHER" id="PTHR34700">
    <property type="entry name" value="POTASSIUM BINDING PROTEIN KBP"/>
    <property type="match status" value="1"/>
</dbReference>
<feature type="signal peptide" evidence="3">
    <location>
        <begin position="1"/>
        <end position="34"/>
    </location>
</feature>
<dbReference type="PANTHER" id="PTHR34700:SF4">
    <property type="entry name" value="PHAGE-LIKE ELEMENT PBSX PROTEIN XKDP"/>
    <property type="match status" value="1"/>
</dbReference>
<dbReference type="EMBL" id="BOMP01000144">
    <property type="protein sequence ID" value="GIE44894.1"/>
    <property type="molecule type" value="Genomic_DNA"/>
</dbReference>
<comment type="caution">
    <text evidence="6">The sequence shown here is derived from an EMBL/GenBank/DDBJ whole genome shotgun (WGS) entry which is preliminary data.</text>
</comment>
<dbReference type="AlphaFoldDB" id="A0A7W7HPK1"/>
<evidence type="ECO:0000313" key="5">
    <source>
        <dbReference type="EMBL" id="GIE44894.1"/>
    </source>
</evidence>
<keyword evidence="8" id="KW-1185">Reference proteome</keyword>
<evidence type="ECO:0000313" key="7">
    <source>
        <dbReference type="Proteomes" id="UP000590511"/>
    </source>
</evidence>
<name>A0A7W7HPK1_9ACTN</name>
<dbReference type="Gene3D" id="3.10.350.10">
    <property type="entry name" value="LysM domain"/>
    <property type="match status" value="1"/>
</dbReference>
<dbReference type="SUPFAM" id="SSF53955">
    <property type="entry name" value="Lysozyme-like"/>
    <property type="match status" value="1"/>
</dbReference>
<dbReference type="RefSeq" id="WP_188125827.1">
    <property type="nucleotide sequence ID" value="NZ_BOMP01000144.1"/>
</dbReference>
<organism evidence="6 7">
    <name type="scientific">Actinoplanes lobatus</name>
    <dbReference type="NCBI Taxonomy" id="113568"/>
    <lineage>
        <taxon>Bacteria</taxon>
        <taxon>Bacillati</taxon>
        <taxon>Actinomycetota</taxon>
        <taxon>Actinomycetes</taxon>
        <taxon>Micromonosporales</taxon>
        <taxon>Micromonosporaceae</taxon>
        <taxon>Actinoplanes</taxon>
    </lineage>
</organism>
<dbReference type="InterPro" id="IPR010618">
    <property type="entry name" value="RPF"/>
</dbReference>
<evidence type="ECO:0000256" key="2">
    <source>
        <dbReference type="ARBA" id="ARBA00022801"/>
    </source>
</evidence>
<dbReference type="InterPro" id="IPR018392">
    <property type="entry name" value="LysM"/>
</dbReference>
<feature type="domain" description="LysM" evidence="4">
    <location>
        <begin position="135"/>
        <end position="183"/>
    </location>
</feature>
<dbReference type="Proteomes" id="UP000631312">
    <property type="component" value="Unassembled WGS sequence"/>
</dbReference>
<evidence type="ECO:0000313" key="6">
    <source>
        <dbReference type="EMBL" id="MBB4754229.1"/>
    </source>
</evidence>
<comment type="similarity">
    <text evidence="1">Belongs to the transglycosylase family. Rpf subfamily.</text>
</comment>
<dbReference type="SMART" id="SM00257">
    <property type="entry name" value="LysM"/>
    <property type="match status" value="1"/>
</dbReference>
<gene>
    <name evidence="5" type="ORF">Alo02nite_77920</name>
    <name evidence="6" type="ORF">BJ964_008390</name>
</gene>
<evidence type="ECO:0000259" key="4">
    <source>
        <dbReference type="PROSITE" id="PS51782"/>
    </source>
</evidence>
<keyword evidence="2" id="KW-0378">Hydrolase</keyword>
<evidence type="ECO:0000256" key="3">
    <source>
        <dbReference type="SAM" id="SignalP"/>
    </source>
</evidence>
<dbReference type="InterPro" id="IPR052196">
    <property type="entry name" value="Bact_Kbp"/>
</dbReference>
<dbReference type="InterPro" id="IPR036779">
    <property type="entry name" value="LysM_dom_sf"/>
</dbReference>
<evidence type="ECO:0000313" key="8">
    <source>
        <dbReference type="Proteomes" id="UP000631312"/>
    </source>
</evidence>
<dbReference type="InterPro" id="IPR023346">
    <property type="entry name" value="Lysozyme-like_dom_sf"/>
</dbReference>
<keyword evidence="3" id="KW-0732">Signal</keyword>
<feature type="chain" id="PRO_5031447012" evidence="3">
    <location>
        <begin position="35"/>
        <end position="183"/>
    </location>
</feature>
<dbReference type="SUPFAM" id="SSF54106">
    <property type="entry name" value="LysM domain"/>
    <property type="match status" value="1"/>
</dbReference>
<accession>A0A7W7HPK1</accession>
<dbReference type="EMBL" id="JACHNC010000001">
    <property type="protein sequence ID" value="MBB4754229.1"/>
    <property type="molecule type" value="Genomic_DNA"/>
</dbReference>
<reference evidence="5 8" key="2">
    <citation type="submission" date="2021-01" db="EMBL/GenBank/DDBJ databases">
        <title>Whole genome shotgun sequence of Actinoplanes lobatus NBRC 12513.</title>
        <authorList>
            <person name="Komaki H."/>
            <person name="Tamura T."/>
        </authorList>
    </citation>
    <scope>NUCLEOTIDE SEQUENCE [LARGE SCALE GENOMIC DNA]</scope>
    <source>
        <strain evidence="5 8">NBRC 12513</strain>
    </source>
</reference>
<dbReference type="CDD" id="cd13925">
    <property type="entry name" value="RPF"/>
    <property type="match status" value="1"/>
</dbReference>
<dbReference type="Pfam" id="PF06737">
    <property type="entry name" value="Transglycosylas"/>
    <property type="match status" value="1"/>
</dbReference>
<proteinExistence type="inferred from homology"/>
<dbReference type="PROSITE" id="PS51782">
    <property type="entry name" value="LYSM"/>
    <property type="match status" value="1"/>
</dbReference>